<dbReference type="Proteomes" id="UP000242715">
    <property type="component" value="Unassembled WGS sequence"/>
</dbReference>
<reference evidence="2" key="1">
    <citation type="journal article" date="2017" name="Front. Plant Sci.">
        <title>Climate Clever Clovers: New Paradigm to Reduce the Environmental Footprint of Ruminants by Breeding Low Methanogenic Forages Utilizing Haplotype Variation.</title>
        <authorList>
            <person name="Kaur P."/>
            <person name="Appels R."/>
            <person name="Bayer P.E."/>
            <person name="Keeble-Gagnere G."/>
            <person name="Wang J."/>
            <person name="Hirakawa H."/>
            <person name="Shirasawa K."/>
            <person name="Vercoe P."/>
            <person name="Stefanova K."/>
            <person name="Durmic Z."/>
            <person name="Nichols P."/>
            <person name="Revell C."/>
            <person name="Isobe S.N."/>
            <person name="Edwards D."/>
            <person name="Erskine W."/>
        </authorList>
    </citation>
    <scope>NUCLEOTIDE SEQUENCE [LARGE SCALE GENOMIC DNA]</scope>
    <source>
        <strain evidence="2">cv. Daliak</strain>
    </source>
</reference>
<evidence type="ECO:0000313" key="1">
    <source>
        <dbReference type="EMBL" id="GAU43539.1"/>
    </source>
</evidence>
<dbReference type="AlphaFoldDB" id="A0A2Z6PEW1"/>
<organism evidence="1 2">
    <name type="scientific">Trifolium subterraneum</name>
    <name type="common">Subterranean clover</name>
    <dbReference type="NCBI Taxonomy" id="3900"/>
    <lineage>
        <taxon>Eukaryota</taxon>
        <taxon>Viridiplantae</taxon>
        <taxon>Streptophyta</taxon>
        <taxon>Embryophyta</taxon>
        <taxon>Tracheophyta</taxon>
        <taxon>Spermatophyta</taxon>
        <taxon>Magnoliopsida</taxon>
        <taxon>eudicotyledons</taxon>
        <taxon>Gunneridae</taxon>
        <taxon>Pentapetalae</taxon>
        <taxon>rosids</taxon>
        <taxon>fabids</taxon>
        <taxon>Fabales</taxon>
        <taxon>Fabaceae</taxon>
        <taxon>Papilionoideae</taxon>
        <taxon>50 kb inversion clade</taxon>
        <taxon>NPAAA clade</taxon>
        <taxon>Hologalegina</taxon>
        <taxon>IRL clade</taxon>
        <taxon>Trifolieae</taxon>
        <taxon>Trifolium</taxon>
    </lineage>
</organism>
<sequence length="90" mass="9502">MSDLFSLHSIPLCAVLVQPAPPSSRWWESSVIFEIVTVILGGGGIKAFSFASAALENFGKANNSWFDKATNGLVLVAAVASCQLVSLFPC</sequence>
<proteinExistence type="predicted"/>
<name>A0A2Z6PEW1_TRISU</name>
<accession>A0A2Z6PEW1</accession>
<protein>
    <submittedName>
        <fullName evidence="1">Uncharacterized protein</fullName>
    </submittedName>
</protein>
<keyword evidence="2" id="KW-1185">Reference proteome</keyword>
<gene>
    <name evidence="1" type="ORF">TSUD_98590</name>
</gene>
<evidence type="ECO:0000313" key="2">
    <source>
        <dbReference type="Proteomes" id="UP000242715"/>
    </source>
</evidence>
<dbReference type="EMBL" id="DF973979">
    <property type="protein sequence ID" value="GAU43539.1"/>
    <property type="molecule type" value="Genomic_DNA"/>
</dbReference>